<organism evidence="2 3">
    <name type="scientific">Aspergillus sclerotiicarbonarius (strain CBS 121057 / IBT 28362)</name>
    <dbReference type="NCBI Taxonomy" id="1448318"/>
    <lineage>
        <taxon>Eukaryota</taxon>
        <taxon>Fungi</taxon>
        <taxon>Dikarya</taxon>
        <taxon>Ascomycota</taxon>
        <taxon>Pezizomycotina</taxon>
        <taxon>Eurotiomycetes</taxon>
        <taxon>Eurotiomycetidae</taxon>
        <taxon>Eurotiales</taxon>
        <taxon>Aspergillaceae</taxon>
        <taxon>Aspergillus</taxon>
        <taxon>Aspergillus subgen. Circumdati</taxon>
    </lineage>
</organism>
<accession>A0A319ELV2</accession>
<dbReference type="Proteomes" id="UP000248423">
    <property type="component" value="Unassembled WGS sequence"/>
</dbReference>
<feature type="transmembrane region" description="Helical" evidence="1">
    <location>
        <begin position="76"/>
        <end position="104"/>
    </location>
</feature>
<gene>
    <name evidence="2" type="ORF">BO78DRAFT_131623</name>
</gene>
<evidence type="ECO:0000313" key="3">
    <source>
        <dbReference type="Proteomes" id="UP000248423"/>
    </source>
</evidence>
<dbReference type="AlphaFoldDB" id="A0A319ELV2"/>
<protein>
    <recommendedName>
        <fullName evidence="4">Transmembrane protein</fullName>
    </recommendedName>
</protein>
<keyword evidence="1" id="KW-0472">Membrane</keyword>
<sequence length="112" mass="12984">MGGRTDISSRIWRGEGSDMFLKQCVRVMVMRVELDNGEAVMSFSPFLFLLYLFFFRRVYYRRSRCGKAGSDHVLQLLFQILTHSRAVCAIASSGIVSCFFWGFVHRQYLLPV</sequence>
<keyword evidence="1" id="KW-1133">Transmembrane helix</keyword>
<proteinExistence type="predicted"/>
<keyword evidence="1" id="KW-0812">Transmembrane</keyword>
<reference evidence="2 3" key="1">
    <citation type="submission" date="2018-02" db="EMBL/GenBank/DDBJ databases">
        <title>The genomes of Aspergillus section Nigri reveals drivers in fungal speciation.</title>
        <authorList>
            <consortium name="DOE Joint Genome Institute"/>
            <person name="Vesth T.C."/>
            <person name="Nybo J."/>
            <person name="Theobald S."/>
            <person name="Brandl J."/>
            <person name="Frisvad J.C."/>
            <person name="Nielsen K.F."/>
            <person name="Lyhne E.K."/>
            <person name="Kogle M.E."/>
            <person name="Kuo A."/>
            <person name="Riley R."/>
            <person name="Clum A."/>
            <person name="Nolan M."/>
            <person name="Lipzen A."/>
            <person name="Salamov A."/>
            <person name="Henrissat B."/>
            <person name="Wiebenga A."/>
            <person name="De vries R.P."/>
            <person name="Grigoriev I.V."/>
            <person name="Mortensen U.H."/>
            <person name="Andersen M.R."/>
            <person name="Baker S.E."/>
        </authorList>
    </citation>
    <scope>NUCLEOTIDE SEQUENCE [LARGE SCALE GENOMIC DNA]</scope>
    <source>
        <strain evidence="2 3">CBS 121057</strain>
    </source>
</reference>
<evidence type="ECO:0000313" key="2">
    <source>
        <dbReference type="EMBL" id="PYI11307.1"/>
    </source>
</evidence>
<evidence type="ECO:0000256" key="1">
    <source>
        <dbReference type="SAM" id="Phobius"/>
    </source>
</evidence>
<keyword evidence="3" id="KW-1185">Reference proteome</keyword>
<dbReference type="EMBL" id="KZ826318">
    <property type="protein sequence ID" value="PYI11307.1"/>
    <property type="molecule type" value="Genomic_DNA"/>
</dbReference>
<feature type="transmembrane region" description="Helical" evidence="1">
    <location>
        <begin position="39"/>
        <end position="55"/>
    </location>
</feature>
<name>A0A319ELV2_ASPSB</name>
<dbReference type="VEuPathDB" id="FungiDB:BO78DRAFT_131623"/>
<evidence type="ECO:0008006" key="4">
    <source>
        <dbReference type="Google" id="ProtNLM"/>
    </source>
</evidence>